<evidence type="ECO:0000313" key="10">
    <source>
        <dbReference type="EMBL" id="MBM7556652.1"/>
    </source>
</evidence>
<dbReference type="Pfam" id="PF00361">
    <property type="entry name" value="Proton_antipo_M"/>
    <property type="match status" value="1"/>
</dbReference>
<dbReference type="InterPro" id="IPR052175">
    <property type="entry name" value="ComplexI-like_HydComp"/>
</dbReference>
<keyword evidence="3 7" id="KW-0812">Transmembrane</keyword>
<dbReference type="GO" id="GO:0008137">
    <property type="term" value="F:NADH dehydrogenase (ubiquinone) activity"/>
    <property type="evidence" value="ECO:0007669"/>
    <property type="project" value="InterPro"/>
</dbReference>
<dbReference type="AlphaFoldDB" id="A0A938XW10"/>
<evidence type="ECO:0000313" key="11">
    <source>
        <dbReference type="Proteomes" id="UP000774000"/>
    </source>
</evidence>
<keyword evidence="5" id="KW-0560">Oxidoreductase</keyword>
<comment type="subcellular location">
    <subcellularLocation>
        <location evidence="1">Cell membrane</location>
        <topology evidence="1">Multi-pass membrane protein</topology>
    </subcellularLocation>
    <subcellularLocation>
        <location evidence="7">Membrane</location>
        <topology evidence="7">Multi-pass membrane protein</topology>
    </subcellularLocation>
</comment>
<dbReference type="GO" id="GO:0005886">
    <property type="term" value="C:plasma membrane"/>
    <property type="evidence" value="ECO:0007669"/>
    <property type="project" value="UniProtKB-SubCell"/>
</dbReference>
<feature type="transmembrane region" description="Helical" evidence="8">
    <location>
        <begin position="502"/>
        <end position="520"/>
    </location>
</feature>
<dbReference type="InterPro" id="IPR003918">
    <property type="entry name" value="NADH_UbQ_OxRdtase"/>
</dbReference>
<dbReference type="InterPro" id="IPR001750">
    <property type="entry name" value="ND/Mrp_TM"/>
</dbReference>
<feature type="transmembrane region" description="Helical" evidence="8">
    <location>
        <begin position="259"/>
        <end position="282"/>
    </location>
</feature>
<evidence type="ECO:0000256" key="7">
    <source>
        <dbReference type="RuleBase" id="RU000320"/>
    </source>
</evidence>
<comment type="caution">
    <text evidence="10">The sequence shown here is derived from an EMBL/GenBank/DDBJ whole genome shotgun (WGS) entry which is preliminary data.</text>
</comment>
<feature type="transmembrane region" description="Helical" evidence="8">
    <location>
        <begin position="141"/>
        <end position="164"/>
    </location>
</feature>
<accession>A0A938XW10</accession>
<proteinExistence type="predicted"/>
<dbReference type="PANTHER" id="PTHR42682:SF4">
    <property type="entry name" value="NADH-UBIQUINONE_PLASTOQUINONE"/>
    <property type="match status" value="1"/>
</dbReference>
<feature type="transmembrane region" description="Helical" evidence="8">
    <location>
        <begin position="444"/>
        <end position="464"/>
    </location>
</feature>
<feature type="transmembrane region" description="Helical" evidence="8">
    <location>
        <begin position="96"/>
        <end position="121"/>
    </location>
</feature>
<evidence type="ECO:0000256" key="5">
    <source>
        <dbReference type="ARBA" id="ARBA00023002"/>
    </source>
</evidence>
<feature type="transmembrane region" description="Helical" evidence="8">
    <location>
        <begin position="332"/>
        <end position="352"/>
    </location>
</feature>
<dbReference type="GO" id="GO:0016491">
    <property type="term" value="F:oxidoreductase activity"/>
    <property type="evidence" value="ECO:0007669"/>
    <property type="project" value="UniProtKB-KW"/>
</dbReference>
<feature type="transmembrane region" description="Helical" evidence="8">
    <location>
        <begin position="25"/>
        <end position="43"/>
    </location>
</feature>
<feature type="transmembrane region" description="Helical" evidence="8">
    <location>
        <begin position="294"/>
        <end position="311"/>
    </location>
</feature>
<feature type="transmembrane region" description="Helical" evidence="8">
    <location>
        <begin position="364"/>
        <end position="385"/>
    </location>
</feature>
<evidence type="ECO:0000256" key="1">
    <source>
        <dbReference type="ARBA" id="ARBA00004651"/>
    </source>
</evidence>
<feature type="domain" description="NADH:quinone oxidoreductase/Mrp antiporter transmembrane" evidence="9">
    <location>
        <begin position="110"/>
        <end position="371"/>
    </location>
</feature>
<feature type="transmembrane region" description="Helical" evidence="8">
    <location>
        <begin position="234"/>
        <end position="252"/>
    </location>
</feature>
<gene>
    <name evidence="10" type="ORF">JOC47_001503</name>
</gene>
<dbReference type="RefSeq" id="WP_204701427.1">
    <property type="nucleotide sequence ID" value="NZ_JAFBDQ010000006.1"/>
</dbReference>
<protein>
    <submittedName>
        <fullName evidence="10">Multicomponent Na+:H+ antiporter subunit D</fullName>
    </submittedName>
</protein>
<reference evidence="10" key="1">
    <citation type="submission" date="2021-01" db="EMBL/GenBank/DDBJ databases">
        <title>Genomic Encyclopedia of Type Strains, Phase IV (KMG-IV): sequencing the most valuable type-strain genomes for metagenomic binning, comparative biology and taxonomic classification.</title>
        <authorList>
            <person name="Goeker M."/>
        </authorList>
    </citation>
    <scope>NUCLEOTIDE SEQUENCE</scope>
    <source>
        <strain evidence="10">DSM 23230</strain>
    </source>
</reference>
<evidence type="ECO:0000256" key="2">
    <source>
        <dbReference type="ARBA" id="ARBA00022475"/>
    </source>
</evidence>
<evidence type="ECO:0000259" key="9">
    <source>
        <dbReference type="Pfam" id="PF00361"/>
    </source>
</evidence>
<name>A0A938XW10_9FIRM</name>
<dbReference type="GO" id="GO:0042773">
    <property type="term" value="P:ATP synthesis coupled electron transport"/>
    <property type="evidence" value="ECO:0007669"/>
    <property type="project" value="InterPro"/>
</dbReference>
<feature type="transmembrane region" description="Helical" evidence="8">
    <location>
        <begin position="406"/>
        <end position="424"/>
    </location>
</feature>
<keyword evidence="11" id="KW-1185">Reference proteome</keyword>
<evidence type="ECO:0000256" key="3">
    <source>
        <dbReference type="ARBA" id="ARBA00022692"/>
    </source>
</evidence>
<keyword evidence="4 8" id="KW-1133">Transmembrane helix</keyword>
<evidence type="ECO:0000256" key="8">
    <source>
        <dbReference type="SAM" id="Phobius"/>
    </source>
</evidence>
<feature type="transmembrane region" description="Helical" evidence="8">
    <location>
        <begin position="63"/>
        <end position="84"/>
    </location>
</feature>
<keyword evidence="2" id="KW-1003">Cell membrane</keyword>
<evidence type="ECO:0000256" key="4">
    <source>
        <dbReference type="ARBA" id="ARBA00022989"/>
    </source>
</evidence>
<sequence>MINPGIIYLIASIILYMSKEEWRKYFALITAVSTGIILFALPQGQYLQLPFLDFEMILLEVTAVNRFIGFIFVFFSIAAVIYGINLFSRKDYCLTYFYIGSSLAIIFVGDFFSFYICWELMTISSYFLIFNNQKPVTRETSYYYFVMHLVGAISLLWGILLHYSAVGTMALTTVKVGLPFFILAVAIKLAFIGFHTWLPKTYAETPFYISVILSAYTTKVGVYSFYKLLGSRQYLAYAGIVTAVIGVLLALSQTKVRKLLSYHIISQIGYMIVGLSVGTAIGKKGGLLHLANNILYKGLLFMIIGAVIYSTKGEEDLINLGSLFKKLPYTTVYVIIAAVSIAGIPFFNGHISKLLLKKGTNDPILVWGMYIAAIGTSLSFLKILYFGFFKSAEQEIETKQRPTKGMLVGMGLLAAACLIIGLRPQLLLQILGGVKKEVNYFSLHYLWVGLQPTLLAAILLKLAYQWVKPQPHKSHPFDLYKLLGRGFNYFGSKLSQWHNGNLQRYILWILTALVLLWGQALI</sequence>
<feature type="transmembrane region" description="Helical" evidence="8">
    <location>
        <begin position="176"/>
        <end position="198"/>
    </location>
</feature>
<keyword evidence="6 8" id="KW-0472">Membrane</keyword>
<dbReference type="Proteomes" id="UP000774000">
    <property type="component" value="Unassembled WGS sequence"/>
</dbReference>
<evidence type="ECO:0000256" key="6">
    <source>
        <dbReference type="ARBA" id="ARBA00023136"/>
    </source>
</evidence>
<dbReference type="EMBL" id="JAFBDQ010000006">
    <property type="protein sequence ID" value="MBM7556652.1"/>
    <property type="molecule type" value="Genomic_DNA"/>
</dbReference>
<organism evidence="10 11">
    <name type="scientific">Halanaerobacter jeridensis</name>
    <dbReference type="NCBI Taxonomy" id="706427"/>
    <lineage>
        <taxon>Bacteria</taxon>
        <taxon>Bacillati</taxon>
        <taxon>Bacillota</taxon>
        <taxon>Clostridia</taxon>
        <taxon>Halanaerobiales</taxon>
        <taxon>Halobacteroidaceae</taxon>
        <taxon>Halanaerobacter</taxon>
    </lineage>
</organism>
<dbReference type="PRINTS" id="PR01437">
    <property type="entry name" value="NUOXDRDTASE4"/>
</dbReference>
<dbReference type="PANTHER" id="PTHR42682">
    <property type="entry name" value="HYDROGENASE-4 COMPONENT F"/>
    <property type="match status" value="1"/>
</dbReference>